<dbReference type="STRING" id="1447872.A0A1J9QNH1"/>
<dbReference type="Proteomes" id="UP000182235">
    <property type="component" value="Unassembled WGS sequence"/>
</dbReference>
<dbReference type="OrthoDB" id="4188015at2759"/>
<protein>
    <submittedName>
        <fullName evidence="2">Uncharacterized protein</fullName>
    </submittedName>
</protein>
<gene>
    <name evidence="2" type="ORF">AJ78_03087</name>
</gene>
<evidence type="ECO:0000313" key="3">
    <source>
        <dbReference type="Proteomes" id="UP000182235"/>
    </source>
</evidence>
<feature type="region of interest" description="Disordered" evidence="1">
    <location>
        <begin position="76"/>
        <end position="124"/>
    </location>
</feature>
<comment type="caution">
    <text evidence="2">The sequence shown here is derived from an EMBL/GenBank/DDBJ whole genome shotgun (WGS) entry which is preliminary data.</text>
</comment>
<reference evidence="2 3" key="1">
    <citation type="submission" date="2015-07" db="EMBL/GenBank/DDBJ databases">
        <title>Emmonsia species relationships and genome sequence.</title>
        <authorList>
            <consortium name="The Broad Institute Genomics Platform"/>
            <person name="Cuomo C.A."/>
            <person name="Munoz J.F."/>
            <person name="Imamovic A."/>
            <person name="Priest M.E."/>
            <person name="Young S."/>
            <person name="Clay O.K."/>
            <person name="McEwen J.G."/>
        </authorList>
    </citation>
    <scope>NUCLEOTIDE SEQUENCE [LARGE SCALE GENOMIC DNA]</scope>
    <source>
        <strain evidence="2 3">UAMH 9510</strain>
    </source>
</reference>
<feature type="non-terminal residue" evidence="2">
    <location>
        <position position="164"/>
    </location>
</feature>
<feature type="compositionally biased region" description="Basic and acidic residues" evidence="1">
    <location>
        <begin position="93"/>
        <end position="117"/>
    </location>
</feature>
<keyword evidence="3" id="KW-1185">Reference proteome</keyword>
<dbReference type="VEuPathDB" id="FungiDB:AJ78_03087"/>
<proteinExistence type="predicted"/>
<sequence>MARRCSYCGRFGNSENIVAETGLSHNCHRGVHNSSKGEATSSMPCNSGDDPSIVAAAVMPQMATVDVNDDSSCIGTITSIHSTKEDDDEDHSGEDRNGGRNGNKKEKDTKQPNDQKLRVCGGNASSSREMETELCARCWKYPSATMLYNTPICNDCYHIAQEKR</sequence>
<dbReference type="AlphaFoldDB" id="A0A1J9QNH1"/>
<evidence type="ECO:0000313" key="2">
    <source>
        <dbReference type="EMBL" id="OJD16797.1"/>
    </source>
</evidence>
<name>A0A1J9QNH1_9EURO</name>
<accession>A0A1J9QNH1</accession>
<dbReference type="EMBL" id="LGRN01000092">
    <property type="protein sequence ID" value="OJD16797.1"/>
    <property type="molecule type" value="Genomic_DNA"/>
</dbReference>
<evidence type="ECO:0000256" key="1">
    <source>
        <dbReference type="SAM" id="MobiDB-lite"/>
    </source>
</evidence>
<organism evidence="2 3">
    <name type="scientific">Emergomyces pasteurianus Ep9510</name>
    <dbReference type="NCBI Taxonomy" id="1447872"/>
    <lineage>
        <taxon>Eukaryota</taxon>
        <taxon>Fungi</taxon>
        <taxon>Dikarya</taxon>
        <taxon>Ascomycota</taxon>
        <taxon>Pezizomycotina</taxon>
        <taxon>Eurotiomycetes</taxon>
        <taxon>Eurotiomycetidae</taxon>
        <taxon>Onygenales</taxon>
        <taxon>Ajellomycetaceae</taxon>
        <taxon>Emergomyces</taxon>
    </lineage>
</organism>